<organism evidence="3 4">
    <name type="scientific">Methylobacterium organophilum</name>
    <dbReference type="NCBI Taxonomy" id="410"/>
    <lineage>
        <taxon>Bacteria</taxon>
        <taxon>Pseudomonadati</taxon>
        <taxon>Pseudomonadota</taxon>
        <taxon>Alphaproteobacteria</taxon>
        <taxon>Hyphomicrobiales</taxon>
        <taxon>Methylobacteriaceae</taxon>
        <taxon>Methylobacterium</taxon>
    </lineage>
</organism>
<proteinExistence type="predicted"/>
<reference evidence="3" key="1">
    <citation type="journal article" date="2021" name="Front. Microbiol.">
        <title>Comprehensive Comparative Genomics and Phenotyping of Methylobacterium Species.</title>
        <authorList>
            <person name="Alessa O."/>
            <person name="Ogura Y."/>
            <person name="Fujitani Y."/>
            <person name="Takami H."/>
            <person name="Hayashi T."/>
            <person name="Sahin N."/>
            <person name="Tani A."/>
        </authorList>
    </citation>
    <scope>NUCLEOTIDE SEQUENCE</scope>
    <source>
        <strain evidence="3">NBRC 15689</strain>
    </source>
</reference>
<feature type="chain" id="PRO_5045551070" evidence="2">
    <location>
        <begin position="21"/>
        <end position="98"/>
    </location>
</feature>
<gene>
    <name evidence="3" type="ORF">LKMONMHP_4093</name>
</gene>
<feature type="signal peptide" evidence="2">
    <location>
        <begin position="1"/>
        <end position="20"/>
    </location>
</feature>
<name>A0ABQ4TFX7_METOR</name>
<keyword evidence="4" id="KW-1185">Reference proteome</keyword>
<protein>
    <submittedName>
        <fullName evidence="3">Uncharacterized protein</fullName>
    </submittedName>
</protein>
<feature type="compositionally biased region" description="Low complexity" evidence="1">
    <location>
        <begin position="30"/>
        <end position="42"/>
    </location>
</feature>
<dbReference type="RefSeq" id="WP_238313488.1">
    <property type="nucleotide sequence ID" value="NZ_BPQV01000014.1"/>
</dbReference>
<evidence type="ECO:0000313" key="4">
    <source>
        <dbReference type="Proteomes" id="UP001055156"/>
    </source>
</evidence>
<comment type="caution">
    <text evidence="3">The sequence shown here is derived from an EMBL/GenBank/DDBJ whole genome shotgun (WGS) entry which is preliminary data.</text>
</comment>
<evidence type="ECO:0000256" key="1">
    <source>
        <dbReference type="SAM" id="MobiDB-lite"/>
    </source>
</evidence>
<keyword evidence="2" id="KW-0732">Signal</keyword>
<evidence type="ECO:0000313" key="3">
    <source>
        <dbReference type="EMBL" id="GJE29214.1"/>
    </source>
</evidence>
<accession>A0ABQ4TFX7</accession>
<sequence length="98" mass="10137">MINLSRIALLTLTVAGGFFAAQLLATGSGQAADATGGSDATGIWSLRPQRSAPESEPSRELRLPRSVPLSALPGERRSVRVVYQGYGPTGSTARPAGD</sequence>
<dbReference type="EMBL" id="BPQV01000014">
    <property type="protein sequence ID" value="GJE29214.1"/>
    <property type="molecule type" value="Genomic_DNA"/>
</dbReference>
<dbReference type="Proteomes" id="UP001055156">
    <property type="component" value="Unassembled WGS sequence"/>
</dbReference>
<evidence type="ECO:0000256" key="2">
    <source>
        <dbReference type="SAM" id="SignalP"/>
    </source>
</evidence>
<feature type="region of interest" description="Disordered" evidence="1">
    <location>
        <begin position="30"/>
        <end position="69"/>
    </location>
</feature>
<reference evidence="3" key="2">
    <citation type="submission" date="2021-08" db="EMBL/GenBank/DDBJ databases">
        <authorList>
            <person name="Tani A."/>
            <person name="Ola A."/>
            <person name="Ogura Y."/>
            <person name="Katsura K."/>
            <person name="Hayashi T."/>
        </authorList>
    </citation>
    <scope>NUCLEOTIDE SEQUENCE</scope>
    <source>
        <strain evidence="3">NBRC 15689</strain>
    </source>
</reference>